<evidence type="ECO:0000313" key="3">
    <source>
        <dbReference type="Proteomes" id="UP000659344"/>
    </source>
</evidence>
<dbReference type="InterPro" id="IPR001872">
    <property type="entry name" value="Peptidase_A8"/>
</dbReference>
<dbReference type="Pfam" id="PF01252">
    <property type="entry name" value="Peptidase_A8"/>
    <property type="match status" value="1"/>
</dbReference>
<feature type="transmembrane region" description="Helical" evidence="1">
    <location>
        <begin position="126"/>
        <end position="147"/>
    </location>
</feature>
<keyword evidence="1" id="KW-0812">Transmembrane</keyword>
<gene>
    <name evidence="2" type="ORF">GCM10008013_00480</name>
</gene>
<evidence type="ECO:0000313" key="2">
    <source>
        <dbReference type="EMBL" id="GGH09416.1"/>
    </source>
</evidence>
<protein>
    <submittedName>
        <fullName evidence="2">Peptidase A8</fullName>
    </submittedName>
</protein>
<proteinExistence type="predicted"/>
<keyword evidence="1" id="KW-1133">Transmembrane helix</keyword>
<accession>A0ABQ1Y1S1</accession>
<feature type="transmembrane region" description="Helical" evidence="1">
    <location>
        <begin position="91"/>
        <end position="114"/>
    </location>
</feature>
<dbReference type="Proteomes" id="UP000659344">
    <property type="component" value="Unassembled WGS sequence"/>
</dbReference>
<comment type="caution">
    <text evidence="2">The sequence shown here is derived from an EMBL/GenBank/DDBJ whole genome shotgun (WGS) entry which is preliminary data.</text>
</comment>
<keyword evidence="3" id="KW-1185">Reference proteome</keyword>
<feature type="transmembrane region" description="Helical" evidence="1">
    <location>
        <begin position="57"/>
        <end position="79"/>
    </location>
</feature>
<name>A0ABQ1Y1S1_9BACL</name>
<dbReference type="RefSeq" id="WP_188534686.1">
    <property type="nucleotide sequence ID" value="NZ_BMFT01000001.1"/>
</dbReference>
<dbReference type="EMBL" id="BMFT01000001">
    <property type="protein sequence ID" value="GGH09416.1"/>
    <property type="molecule type" value="Genomic_DNA"/>
</dbReference>
<evidence type="ECO:0000256" key="1">
    <source>
        <dbReference type="SAM" id="Phobius"/>
    </source>
</evidence>
<reference evidence="3" key="1">
    <citation type="journal article" date="2019" name="Int. J. Syst. Evol. Microbiol.">
        <title>The Global Catalogue of Microorganisms (GCM) 10K type strain sequencing project: providing services to taxonomists for standard genome sequencing and annotation.</title>
        <authorList>
            <consortium name="The Broad Institute Genomics Platform"/>
            <consortium name="The Broad Institute Genome Sequencing Center for Infectious Disease"/>
            <person name="Wu L."/>
            <person name="Ma J."/>
        </authorList>
    </citation>
    <scope>NUCLEOTIDE SEQUENCE [LARGE SCALE GENOMIC DNA]</scope>
    <source>
        <strain evidence="3">CGMCC 1.12769</strain>
    </source>
</reference>
<keyword evidence="1" id="KW-0472">Membrane</keyword>
<organism evidence="2 3">
    <name type="scientific">Paenibacillus segetis</name>
    <dbReference type="NCBI Taxonomy" id="1325360"/>
    <lineage>
        <taxon>Bacteria</taxon>
        <taxon>Bacillati</taxon>
        <taxon>Bacillota</taxon>
        <taxon>Bacilli</taxon>
        <taxon>Bacillales</taxon>
        <taxon>Paenibacillaceae</taxon>
        <taxon>Paenibacillus</taxon>
    </lineage>
</organism>
<sequence length="173" mass="20202">MKKQWLIAGLLIALDQLVKIFIWNFALEKRLIFIPNVMRFEPFQNTNLNWFASMANIVMPIFFMVVFQLSAAIAVTLFYRYQRYTSEKTNLWLSLGFCMALAGIGCSFLDVVLWGGSLDYIGLFDWYIFDMKDVFLNAGWISILIWFNSKAYKSRKNESISFKTWMSNGCKLS</sequence>
<feature type="transmembrane region" description="Helical" evidence="1">
    <location>
        <begin position="5"/>
        <end position="26"/>
    </location>
</feature>